<evidence type="ECO:0000313" key="3">
    <source>
        <dbReference type="Proteomes" id="UP000030816"/>
    </source>
</evidence>
<sequence>MSTGMRAGQLASGRGPKHAQAHDGAAAAGGARAARDRGARHQRVHQPSRLRGVGAGTLRAGHRVVPQDGRHGPQRRGGSHGRRRAGRTGGRARHGALSEYVVVPRAVDPDVAAAVGTARLPAYQSVRPYVKPGGRVFSL</sequence>
<reference evidence="2 3" key="1">
    <citation type="journal article" date="2014" name="Proc. Natl. Acad. Sci. U.S.A.">
        <title>Trajectory and genomic determinants of fungal-pathogen speciation and host adaptation.</title>
        <authorList>
            <person name="Hu X."/>
            <person name="Xiao G."/>
            <person name="Zheng P."/>
            <person name="Shang Y."/>
            <person name="Su Y."/>
            <person name="Zhang X."/>
            <person name="Liu X."/>
            <person name="Zhan S."/>
            <person name="St Leger R.J."/>
            <person name="Wang C."/>
        </authorList>
    </citation>
    <scope>NUCLEOTIDE SEQUENCE [LARGE SCALE GENOMIC DNA]</scope>
    <source>
        <strain evidence="2 3">ARSEF 1941</strain>
    </source>
</reference>
<accession>A0A0B2WVN6</accession>
<name>A0A0B2WVN6_METAS</name>
<dbReference type="HOGENOM" id="CLU_1845557_0_0_1"/>
<dbReference type="EMBL" id="AZHE01000010">
    <property type="protein sequence ID" value="KHN97517.1"/>
    <property type="molecule type" value="Genomic_DNA"/>
</dbReference>
<organism evidence="2 3">
    <name type="scientific">Metarhizium album (strain ARSEF 1941)</name>
    <dbReference type="NCBI Taxonomy" id="1081103"/>
    <lineage>
        <taxon>Eukaryota</taxon>
        <taxon>Fungi</taxon>
        <taxon>Dikarya</taxon>
        <taxon>Ascomycota</taxon>
        <taxon>Pezizomycotina</taxon>
        <taxon>Sordariomycetes</taxon>
        <taxon>Hypocreomycetidae</taxon>
        <taxon>Hypocreales</taxon>
        <taxon>Clavicipitaceae</taxon>
        <taxon>Metarhizium</taxon>
    </lineage>
</organism>
<comment type="caution">
    <text evidence="2">The sequence shown here is derived from an EMBL/GenBank/DDBJ whole genome shotgun (WGS) entry which is preliminary data.</text>
</comment>
<dbReference type="AlphaFoldDB" id="A0A0B2WVN6"/>
<feature type="compositionally biased region" description="Low complexity" evidence="1">
    <location>
        <begin position="22"/>
        <end position="32"/>
    </location>
</feature>
<feature type="region of interest" description="Disordered" evidence="1">
    <location>
        <begin position="1"/>
        <end position="97"/>
    </location>
</feature>
<feature type="compositionally biased region" description="Basic residues" evidence="1">
    <location>
        <begin position="72"/>
        <end position="94"/>
    </location>
</feature>
<dbReference type="GeneID" id="63738987"/>
<gene>
    <name evidence="2" type="ORF">MAM_04532</name>
</gene>
<dbReference type="RefSeq" id="XP_040678583.1">
    <property type="nucleotide sequence ID" value="XM_040823330.1"/>
</dbReference>
<keyword evidence="3" id="KW-1185">Reference proteome</keyword>
<dbReference type="InterPro" id="IPR011032">
    <property type="entry name" value="GroES-like_sf"/>
</dbReference>
<dbReference type="SUPFAM" id="SSF50129">
    <property type="entry name" value="GroES-like"/>
    <property type="match status" value="1"/>
</dbReference>
<protein>
    <submittedName>
        <fullName evidence="2">Uncharacterized protein</fullName>
    </submittedName>
</protein>
<dbReference type="Proteomes" id="UP000030816">
    <property type="component" value="Unassembled WGS sequence"/>
</dbReference>
<evidence type="ECO:0000313" key="2">
    <source>
        <dbReference type="EMBL" id="KHN97517.1"/>
    </source>
</evidence>
<proteinExistence type="predicted"/>
<evidence type="ECO:0000256" key="1">
    <source>
        <dbReference type="SAM" id="MobiDB-lite"/>
    </source>
</evidence>